<name>A0A6L2M0U2_TANCI</name>
<organism evidence="2">
    <name type="scientific">Tanacetum cinerariifolium</name>
    <name type="common">Dalmatian daisy</name>
    <name type="synonym">Chrysanthemum cinerariifolium</name>
    <dbReference type="NCBI Taxonomy" id="118510"/>
    <lineage>
        <taxon>Eukaryota</taxon>
        <taxon>Viridiplantae</taxon>
        <taxon>Streptophyta</taxon>
        <taxon>Embryophyta</taxon>
        <taxon>Tracheophyta</taxon>
        <taxon>Spermatophyta</taxon>
        <taxon>Magnoliopsida</taxon>
        <taxon>eudicotyledons</taxon>
        <taxon>Gunneridae</taxon>
        <taxon>Pentapetalae</taxon>
        <taxon>asterids</taxon>
        <taxon>campanulids</taxon>
        <taxon>Asterales</taxon>
        <taxon>Asteraceae</taxon>
        <taxon>Asteroideae</taxon>
        <taxon>Anthemideae</taxon>
        <taxon>Anthemidinae</taxon>
        <taxon>Tanacetum</taxon>
    </lineage>
</organism>
<protein>
    <submittedName>
        <fullName evidence="2">Phospholipase-like protein</fullName>
    </submittedName>
</protein>
<dbReference type="EMBL" id="BKCJ010005492">
    <property type="protein sequence ID" value="GEU67049.1"/>
    <property type="molecule type" value="Genomic_DNA"/>
</dbReference>
<proteinExistence type="predicted"/>
<evidence type="ECO:0000256" key="1">
    <source>
        <dbReference type="SAM" id="MobiDB-lite"/>
    </source>
</evidence>
<dbReference type="AlphaFoldDB" id="A0A6L2M0U2"/>
<evidence type="ECO:0000313" key="2">
    <source>
        <dbReference type="EMBL" id="GEU67049.1"/>
    </source>
</evidence>
<gene>
    <name evidence="2" type="ORF">Tci_039027</name>
</gene>
<dbReference type="PANTHER" id="PTHR48449">
    <property type="entry name" value="DUF1985 DOMAIN-CONTAINING PROTEIN"/>
    <property type="match status" value="1"/>
</dbReference>
<feature type="region of interest" description="Disordered" evidence="1">
    <location>
        <begin position="198"/>
        <end position="217"/>
    </location>
</feature>
<dbReference type="PANTHER" id="PTHR48449:SF1">
    <property type="entry name" value="DUF1985 DOMAIN-CONTAINING PROTEIN"/>
    <property type="match status" value="1"/>
</dbReference>
<reference evidence="2" key="1">
    <citation type="journal article" date="2019" name="Sci. Rep.">
        <title>Draft genome of Tanacetum cinerariifolium, the natural source of mosquito coil.</title>
        <authorList>
            <person name="Yamashiro T."/>
            <person name="Shiraishi A."/>
            <person name="Satake H."/>
            <person name="Nakayama K."/>
        </authorList>
    </citation>
    <scope>NUCLEOTIDE SEQUENCE</scope>
</reference>
<comment type="caution">
    <text evidence="2">The sequence shown here is derived from an EMBL/GenBank/DDBJ whole genome shotgun (WGS) entry which is preliminary data.</text>
</comment>
<sequence length="605" mass="69801">MAENPFRNRMFPHIEAKSVKLSDVIAIFDKMHGKSLVLEDNDAVKICLLVLLQNEFLGHQMSHNISNEMLMLVEDLSNCWNIFPWGSYIWDHTYPKLRDTLNKCQVNHDDKCEKGEEIRYTLTGFVYASMIWILEAIPATHVYVSKEPREKITRAFAWKMILPFSYARCRTLFVGKDVQSEAVSEQLDIEKDAISEEVQKKKKRKRGSSPPSFQNPTYDQLMTIVKSRLLALEGDARISTLTQNVSSLHGTIDNLKSWLLALEGDERDFGVVSDGDISAYMSPGPSYTSPASTAQKSLPLANRRKLRVRHTPLKLKSPMRCYSRKMRCSKPLPASTTMPPVTTILVPMTTTKLLKDTKDAAKDVTKDVAKDTISVPMTTTEMQQPKILFCTEDELQFIGMEKDDKPNYDLPDLSKIKRNKYPIYSTFEKKNTDCYLDCLPKGRTCEPSFWEILYPGGEKAEYIDEGKLDGLHINAFIELMMRKRPRNAHLESSENYEKIKDVLKTWKDFIKKDLENMDWFENTKRDPKCFKISLRYMNDMPKHNFMYGTLDCGVMTCKFIEMLMKRKTIDIKSFGDNVRLKCQEYRAKMAFCMKLGVSDLCRTIS</sequence>
<accession>A0A6L2M0U2</accession>